<accession>A0A2P2NFC5</accession>
<dbReference type="AlphaFoldDB" id="A0A2P2NFC5"/>
<evidence type="ECO:0000313" key="2">
    <source>
        <dbReference type="EMBL" id="MBX41174.1"/>
    </source>
</evidence>
<evidence type="ECO:0000256" key="1">
    <source>
        <dbReference type="SAM" id="MobiDB-lite"/>
    </source>
</evidence>
<reference evidence="2" key="1">
    <citation type="submission" date="2018-02" db="EMBL/GenBank/DDBJ databases">
        <title>Rhizophora mucronata_Transcriptome.</title>
        <authorList>
            <person name="Meera S.P."/>
            <person name="Sreeshan A."/>
            <person name="Augustine A."/>
        </authorList>
    </citation>
    <scope>NUCLEOTIDE SEQUENCE</scope>
    <source>
        <tissue evidence="2">Leaf</tissue>
    </source>
</reference>
<feature type="region of interest" description="Disordered" evidence="1">
    <location>
        <begin position="62"/>
        <end position="82"/>
    </location>
</feature>
<feature type="compositionally biased region" description="Basic residues" evidence="1">
    <location>
        <begin position="70"/>
        <end position="82"/>
    </location>
</feature>
<name>A0A2P2NFC5_RHIMU</name>
<organism evidence="2">
    <name type="scientific">Rhizophora mucronata</name>
    <name type="common">Asiatic mangrove</name>
    <dbReference type="NCBI Taxonomy" id="61149"/>
    <lineage>
        <taxon>Eukaryota</taxon>
        <taxon>Viridiplantae</taxon>
        <taxon>Streptophyta</taxon>
        <taxon>Embryophyta</taxon>
        <taxon>Tracheophyta</taxon>
        <taxon>Spermatophyta</taxon>
        <taxon>Magnoliopsida</taxon>
        <taxon>eudicotyledons</taxon>
        <taxon>Gunneridae</taxon>
        <taxon>Pentapetalae</taxon>
        <taxon>rosids</taxon>
        <taxon>fabids</taxon>
        <taxon>Malpighiales</taxon>
        <taxon>Rhizophoraceae</taxon>
        <taxon>Rhizophora</taxon>
    </lineage>
</organism>
<sequence length="82" mass="9607">MTSSLLSNTFTCKTDDIRPRQKANICNRLLLTPKQRNIVSMKMSVSYLFYFNTNILKKNDVNHTSAERAKKGKKERKRRPQC</sequence>
<dbReference type="EMBL" id="GGEC01060690">
    <property type="protein sequence ID" value="MBX41174.1"/>
    <property type="molecule type" value="Transcribed_RNA"/>
</dbReference>
<protein>
    <submittedName>
        <fullName evidence="2">Uncharacterized protein</fullName>
    </submittedName>
</protein>
<proteinExistence type="predicted"/>